<dbReference type="AlphaFoldDB" id="A0A1J1LJ93"/>
<dbReference type="OrthoDB" id="506451at2"/>
<evidence type="ECO:0000256" key="2">
    <source>
        <dbReference type="ARBA" id="ARBA00009773"/>
    </source>
</evidence>
<comment type="similarity">
    <text evidence="2">Belongs to the autoinducer-2 exporter (AI-2E) (TC 2.A.86) family.</text>
</comment>
<evidence type="ECO:0000313" key="7">
    <source>
        <dbReference type="EMBL" id="CUR32571.1"/>
    </source>
</evidence>
<keyword evidence="4 6" id="KW-1133">Transmembrane helix</keyword>
<gene>
    <name evidence="7" type="ORF">PL9214490118</name>
</gene>
<evidence type="ECO:0000256" key="4">
    <source>
        <dbReference type="ARBA" id="ARBA00022989"/>
    </source>
</evidence>
<accession>A0A1J1LJ93</accession>
<comment type="subcellular location">
    <subcellularLocation>
        <location evidence="1">Membrane</location>
        <topology evidence="1">Multi-pass membrane protein</topology>
    </subcellularLocation>
</comment>
<feature type="transmembrane region" description="Helical" evidence="6">
    <location>
        <begin position="309"/>
        <end position="334"/>
    </location>
</feature>
<dbReference type="Proteomes" id="UP000184315">
    <property type="component" value="Unassembled WGS sequence"/>
</dbReference>
<dbReference type="GO" id="GO:0016020">
    <property type="term" value="C:membrane"/>
    <property type="evidence" value="ECO:0007669"/>
    <property type="project" value="UniProtKB-SubCell"/>
</dbReference>
<evidence type="ECO:0000256" key="5">
    <source>
        <dbReference type="ARBA" id="ARBA00023136"/>
    </source>
</evidence>
<dbReference type="STRING" id="671072.PL9214490118"/>
<dbReference type="PANTHER" id="PTHR21716">
    <property type="entry name" value="TRANSMEMBRANE PROTEIN"/>
    <property type="match status" value="1"/>
</dbReference>
<dbReference type="GO" id="GO:0055085">
    <property type="term" value="P:transmembrane transport"/>
    <property type="evidence" value="ECO:0007669"/>
    <property type="project" value="TreeGrafter"/>
</dbReference>
<feature type="transmembrane region" description="Helical" evidence="6">
    <location>
        <begin position="148"/>
        <end position="171"/>
    </location>
</feature>
<feature type="transmembrane region" description="Helical" evidence="6">
    <location>
        <begin position="234"/>
        <end position="256"/>
    </location>
</feature>
<feature type="transmembrane region" description="Helical" evidence="6">
    <location>
        <begin position="201"/>
        <end position="228"/>
    </location>
</feature>
<dbReference type="PANTHER" id="PTHR21716:SF62">
    <property type="entry name" value="TRANSPORT PROTEIN YDBI-RELATED"/>
    <property type="match status" value="1"/>
</dbReference>
<organism evidence="7 8">
    <name type="scientific">Planktothrix tepida PCC 9214</name>
    <dbReference type="NCBI Taxonomy" id="671072"/>
    <lineage>
        <taxon>Bacteria</taxon>
        <taxon>Bacillati</taxon>
        <taxon>Cyanobacteriota</taxon>
        <taxon>Cyanophyceae</taxon>
        <taxon>Oscillatoriophycideae</taxon>
        <taxon>Oscillatoriales</taxon>
        <taxon>Microcoleaceae</taxon>
        <taxon>Planktothrix</taxon>
    </lineage>
</organism>
<evidence type="ECO:0008006" key="9">
    <source>
        <dbReference type="Google" id="ProtNLM"/>
    </source>
</evidence>
<dbReference type="Pfam" id="PF01594">
    <property type="entry name" value="AI-2E_transport"/>
    <property type="match status" value="1"/>
</dbReference>
<evidence type="ECO:0000256" key="6">
    <source>
        <dbReference type="SAM" id="Phobius"/>
    </source>
</evidence>
<protein>
    <recommendedName>
        <fullName evidence="9">Permease</fullName>
    </recommendedName>
</protein>
<proteinExistence type="inferred from homology"/>
<dbReference type="InterPro" id="IPR002549">
    <property type="entry name" value="AI-2E-like"/>
</dbReference>
<sequence length="348" mass="38752">MTLGQWFGFSAILCAIYILWQVRQALLLVFAAIVLATALNKLARWIQRFGIKRSWAVFFSISLLILGFITIFLLVVPPLFDQLQELATRVPRGLERGLQRLNLWINYLETQLPGEFWQNLFQVDLQINALIQQLQRIGNPLIGGVGAFVGNTLGGLLGFLLILVLTIMLLADPVAYRRAFIQLIPSFYRQRLNGILDQCEIALGLWVVGALIDMSVVAVCSLAGLLVLQVPLAFANAILAGLLNLIPNIGPTLSVIPPMAIALLEDPWKAGFVFILYFLIQQAESNFLMPYLMAQQVSLLPAITLLSQGFFLTFFGFLGLLLALPLTVVGQVLVQEILIRDILDHWKQ</sequence>
<feature type="transmembrane region" description="Helical" evidence="6">
    <location>
        <begin position="55"/>
        <end position="76"/>
    </location>
</feature>
<name>A0A1J1LJ93_9CYAN</name>
<dbReference type="RefSeq" id="WP_072719301.1">
    <property type="nucleotide sequence ID" value="NZ_LN889801.1"/>
</dbReference>
<evidence type="ECO:0000256" key="1">
    <source>
        <dbReference type="ARBA" id="ARBA00004141"/>
    </source>
</evidence>
<evidence type="ECO:0000256" key="3">
    <source>
        <dbReference type="ARBA" id="ARBA00022692"/>
    </source>
</evidence>
<feature type="transmembrane region" description="Helical" evidence="6">
    <location>
        <begin position="268"/>
        <end position="289"/>
    </location>
</feature>
<keyword evidence="8" id="KW-1185">Reference proteome</keyword>
<dbReference type="EMBL" id="CZDF01000154">
    <property type="protein sequence ID" value="CUR32571.1"/>
    <property type="molecule type" value="Genomic_DNA"/>
</dbReference>
<reference evidence="8" key="1">
    <citation type="submission" date="2015-10" db="EMBL/GenBank/DDBJ databases">
        <authorList>
            <person name="Regsiter A."/>
            <person name="william w."/>
        </authorList>
    </citation>
    <scope>NUCLEOTIDE SEQUENCE [LARGE SCALE GENOMIC DNA]</scope>
</reference>
<evidence type="ECO:0000313" key="8">
    <source>
        <dbReference type="Proteomes" id="UP000184315"/>
    </source>
</evidence>
<feature type="transmembrane region" description="Helical" evidence="6">
    <location>
        <begin position="6"/>
        <end position="35"/>
    </location>
</feature>
<keyword evidence="5 6" id="KW-0472">Membrane</keyword>
<keyword evidence="3 6" id="KW-0812">Transmembrane</keyword>